<feature type="compositionally biased region" description="Polar residues" evidence="2">
    <location>
        <begin position="458"/>
        <end position="470"/>
    </location>
</feature>
<evidence type="ECO:0000313" key="3">
    <source>
        <dbReference type="EMBL" id="OVF10039.1"/>
    </source>
</evidence>
<keyword evidence="1" id="KW-0175">Coiled coil</keyword>
<organism evidence="3 4">
    <name type="scientific">Clavispora lusitaniae</name>
    <name type="common">Candida lusitaniae</name>
    <dbReference type="NCBI Taxonomy" id="36911"/>
    <lineage>
        <taxon>Eukaryota</taxon>
        <taxon>Fungi</taxon>
        <taxon>Dikarya</taxon>
        <taxon>Ascomycota</taxon>
        <taxon>Saccharomycotina</taxon>
        <taxon>Pichiomycetes</taxon>
        <taxon>Metschnikowiaceae</taxon>
        <taxon>Clavispora</taxon>
    </lineage>
</organism>
<feature type="region of interest" description="Disordered" evidence="2">
    <location>
        <begin position="1"/>
        <end position="21"/>
    </location>
</feature>
<comment type="caution">
    <text evidence="3">The sequence shown here is derived from an EMBL/GenBank/DDBJ whole genome shotgun (WGS) entry which is preliminary data.</text>
</comment>
<name>A0AA91T393_CLALS</name>
<evidence type="ECO:0000313" key="4">
    <source>
        <dbReference type="Proteomes" id="UP000195602"/>
    </source>
</evidence>
<evidence type="ECO:0000256" key="2">
    <source>
        <dbReference type="SAM" id="MobiDB-lite"/>
    </source>
</evidence>
<dbReference type="EMBL" id="LYUB02000003">
    <property type="protein sequence ID" value="OVF10039.1"/>
    <property type="molecule type" value="Genomic_DNA"/>
</dbReference>
<evidence type="ECO:0000256" key="1">
    <source>
        <dbReference type="SAM" id="Coils"/>
    </source>
</evidence>
<feature type="compositionally biased region" description="Polar residues" evidence="2">
    <location>
        <begin position="74"/>
        <end position="83"/>
    </location>
</feature>
<accession>A0AA91T393</accession>
<sequence>MLDPEQFMQNSPFSRAHPNSYNLANTTSDLLKFQLQEQTRLDPSTSLAPSLMEEKFEAKFAAHLDSALSTGAVSVDDSCSQNDEFSRRDSDSGASSPASDVSEALCGSAAPNHLNLKVLIENSVFDVSKVGHTVLSLGKVKSLKQKIADKREHKEYLQQRISTANSFCNTLLVGPSAKPADVDSDLLVKIIRQNIGLEQEFMDVTAELEALEDRLKNHNFACLVLGYVEDVKLSSNGTFGEKSSPAESSLQQRSFEALFSHIASVAVQKGVNLPAFDGASPSLDSKIQWAQKCIDTLFTTSSSSASTATAPSTASEATSPDASILQDHSFLSPAKGPKMAPEKSIAEYKVALNDLRFSHQYFMKEYDYLKENSLKTISDYRKKNAALEKEIAMLRKSNRSSQPSVEVVDAKDKEIARLRKEISLMKIDHMGSRSPRNSSTLASPSLFWPDNDDDDTQSPHSASSFRSNFKSNTSTAILRKEFKKIVSEIQDRHEVELSEERHLRRQLEEKLQKETS</sequence>
<protein>
    <submittedName>
        <fullName evidence="3">Uncharacterized protein</fullName>
    </submittedName>
</protein>
<feature type="compositionally biased region" description="Polar residues" evidence="2">
    <location>
        <begin position="434"/>
        <end position="443"/>
    </location>
</feature>
<feature type="coiled-coil region" evidence="1">
    <location>
        <begin position="370"/>
        <end position="397"/>
    </location>
</feature>
<gene>
    <name evidence="3" type="ORF">A9F13_03g01738</name>
</gene>
<dbReference type="Proteomes" id="UP000195602">
    <property type="component" value="Unassembled WGS sequence"/>
</dbReference>
<feature type="compositionally biased region" description="Low complexity" evidence="2">
    <location>
        <begin position="92"/>
        <end position="102"/>
    </location>
</feature>
<feature type="region of interest" description="Disordered" evidence="2">
    <location>
        <begin position="429"/>
        <end position="470"/>
    </location>
</feature>
<feature type="compositionally biased region" description="Polar residues" evidence="2">
    <location>
        <begin position="7"/>
        <end position="21"/>
    </location>
</feature>
<dbReference type="KEGG" id="clus:A9F13_03g01738"/>
<reference evidence="3 4" key="1">
    <citation type="submission" date="2017-04" db="EMBL/GenBank/DDBJ databases">
        <title>Draft genome of the yeast Clavispora lusitaniae type strain CBS 6936.</title>
        <authorList>
            <person name="Durrens P."/>
            <person name="Klopp C."/>
            <person name="Biteau N."/>
            <person name="Fitton-Ouhabi V."/>
            <person name="Dementhon K."/>
            <person name="Accoceberry I."/>
            <person name="Sherman D.J."/>
            <person name="Noel T."/>
        </authorList>
    </citation>
    <scope>NUCLEOTIDE SEQUENCE [LARGE SCALE GENOMIC DNA]</scope>
    <source>
        <strain evidence="3 4">CBS 6936</strain>
    </source>
</reference>
<proteinExistence type="predicted"/>
<feature type="region of interest" description="Disordered" evidence="2">
    <location>
        <begin position="74"/>
        <end position="102"/>
    </location>
</feature>
<feature type="region of interest" description="Disordered" evidence="2">
    <location>
        <begin position="303"/>
        <end position="322"/>
    </location>
</feature>
<dbReference type="AlphaFoldDB" id="A0AA91T393"/>